<sequence length="173" mass="18712">MSVNSGTPHGRTPADIAKNAQRKFDSLNLNSNTSTLIDVVGLVVDRSGKPIAIEPIGDKSWATVTGLWVDTAERHRILIRKTDTPLYQMHVVLHELAHILFEHPGCKTARATAPGVAIDATSAEVRARKVIASTSSPSAVSDAVMEGEAEHLAFLLSRILLRPKNDSDERVFG</sequence>
<evidence type="ECO:0008006" key="3">
    <source>
        <dbReference type="Google" id="ProtNLM"/>
    </source>
</evidence>
<dbReference type="AlphaFoldDB" id="A0A7G6YHF7"/>
<dbReference type="KEGG" id="lse:F1C12_21810"/>
<reference evidence="2" key="1">
    <citation type="submission" date="2019-09" db="EMBL/GenBank/DDBJ databases">
        <title>Antimicrobial potential of Antarctic Bacteria.</title>
        <authorList>
            <person name="Benaud N."/>
            <person name="Edwards R.J."/>
            <person name="Ferrari B.C."/>
        </authorList>
    </citation>
    <scope>NUCLEOTIDE SEQUENCE [LARGE SCALE GENOMIC DNA]</scope>
    <source>
        <strain evidence="2">INR9</strain>
        <plasmid evidence="2">unnamed1</plasmid>
    </source>
</reference>
<geneLocation type="plasmid" evidence="1 2">
    <name>unnamed1</name>
</geneLocation>
<evidence type="ECO:0000313" key="2">
    <source>
        <dbReference type="Proteomes" id="UP000515511"/>
    </source>
</evidence>
<gene>
    <name evidence="1" type="ORF">F1C12_21810</name>
</gene>
<accession>A0A7G6YHF7</accession>
<evidence type="ECO:0000313" key="1">
    <source>
        <dbReference type="EMBL" id="QNE37922.1"/>
    </source>
</evidence>
<dbReference type="EMBL" id="CP043642">
    <property type="protein sequence ID" value="QNE37922.1"/>
    <property type="molecule type" value="Genomic_DNA"/>
</dbReference>
<keyword evidence="1" id="KW-0614">Plasmid</keyword>
<name>A0A7G6YHF7_9MICO</name>
<dbReference type="Proteomes" id="UP000515511">
    <property type="component" value="Plasmid unnamed1"/>
</dbReference>
<protein>
    <recommendedName>
        <fullName evidence="3">ImmA/IrrE family metallo-endopeptidase</fullName>
    </recommendedName>
</protein>
<organism evidence="1 2">
    <name type="scientific">Leifsonia shinshuensis</name>
    <dbReference type="NCBI Taxonomy" id="150026"/>
    <lineage>
        <taxon>Bacteria</taxon>
        <taxon>Bacillati</taxon>
        <taxon>Actinomycetota</taxon>
        <taxon>Actinomycetes</taxon>
        <taxon>Micrococcales</taxon>
        <taxon>Microbacteriaceae</taxon>
        <taxon>Leifsonia</taxon>
    </lineage>
</organism>
<proteinExistence type="predicted"/>
<dbReference type="RefSeq" id="WP_185279195.1">
    <property type="nucleotide sequence ID" value="NZ_CP043642.1"/>
</dbReference>